<organism evidence="1 2">
    <name type="scientific">Nocardioides simplex</name>
    <name type="common">Arthrobacter simplex</name>
    <dbReference type="NCBI Taxonomy" id="2045"/>
    <lineage>
        <taxon>Bacteria</taxon>
        <taxon>Bacillati</taxon>
        <taxon>Actinomycetota</taxon>
        <taxon>Actinomycetes</taxon>
        <taxon>Propionibacteriales</taxon>
        <taxon>Nocardioidaceae</taxon>
        <taxon>Pimelobacter</taxon>
    </lineage>
</organism>
<accession>A0A7J5DQE3</accession>
<proteinExistence type="predicted"/>
<gene>
    <name evidence="1" type="ORF">F9L07_28020</name>
</gene>
<dbReference type="Proteomes" id="UP000449906">
    <property type="component" value="Unassembled WGS sequence"/>
</dbReference>
<dbReference type="RefSeq" id="WP_151583199.1">
    <property type="nucleotide sequence ID" value="NZ_CP182503.1"/>
</dbReference>
<comment type="caution">
    <text evidence="1">The sequence shown here is derived from an EMBL/GenBank/DDBJ whole genome shotgun (WGS) entry which is preliminary data.</text>
</comment>
<evidence type="ECO:0000313" key="1">
    <source>
        <dbReference type="EMBL" id="KAB2806888.1"/>
    </source>
</evidence>
<reference evidence="1 2" key="1">
    <citation type="submission" date="2019-09" db="EMBL/GenBank/DDBJ databases">
        <title>Pimelobacter sp. isolated from Paulinella.</title>
        <authorList>
            <person name="Jeong S.E."/>
        </authorList>
    </citation>
    <scope>NUCLEOTIDE SEQUENCE [LARGE SCALE GENOMIC DNA]</scope>
    <source>
        <strain evidence="1 2">Pch-N</strain>
    </source>
</reference>
<evidence type="ECO:0000313" key="2">
    <source>
        <dbReference type="Proteomes" id="UP000449906"/>
    </source>
</evidence>
<sequence>MDPEQVAARWFVLRFDHVPLTRWQLTRIGFVDFVTGLVPFGFSFYEANPRVLIEVVRRDDDTVVASFTEAGERKTSERMLELRTALLGLDPAEFCDRYDIPRDAVTGPGEDVVEDELVR</sequence>
<dbReference type="EMBL" id="WBVM01000007">
    <property type="protein sequence ID" value="KAB2806888.1"/>
    <property type="molecule type" value="Genomic_DNA"/>
</dbReference>
<protein>
    <submittedName>
        <fullName evidence="1">Uncharacterized protein</fullName>
    </submittedName>
</protein>
<name>A0A7J5DQE3_NOCSI</name>
<dbReference type="AlphaFoldDB" id="A0A7J5DQE3"/>